<evidence type="ECO:0000259" key="12">
    <source>
        <dbReference type="PROSITE" id="PS51384"/>
    </source>
</evidence>
<dbReference type="GO" id="GO:0051537">
    <property type="term" value="F:2 iron, 2 sulfur cluster binding"/>
    <property type="evidence" value="ECO:0007669"/>
    <property type="project" value="UniProtKB-KW"/>
</dbReference>
<accession>A0A0B1Q9X2</accession>
<protein>
    <submittedName>
        <fullName evidence="13">Ferredoxin</fullName>
    </submittedName>
</protein>
<dbReference type="PANTHER" id="PTHR47354:SF6">
    <property type="entry name" value="NADH OXIDOREDUCTASE HCR"/>
    <property type="match status" value="1"/>
</dbReference>
<comment type="cofactor">
    <cofactor evidence="9">
        <name>[2Fe-2S] cluster</name>
        <dbReference type="ChEBI" id="CHEBI:190135"/>
    </cofactor>
</comment>
<dbReference type="InterPro" id="IPR050415">
    <property type="entry name" value="MRET"/>
</dbReference>
<comment type="cofactor">
    <cofactor evidence="1">
        <name>FAD</name>
        <dbReference type="ChEBI" id="CHEBI:57692"/>
    </cofactor>
</comment>
<keyword evidence="6" id="KW-0560">Oxidoreductase</keyword>
<dbReference type="CDD" id="cd00207">
    <property type="entry name" value="fer2"/>
    <property type="match status" value="1"/>
</dbReference>
<dbReference type="Gene3D" id="3.40.50.80">
    <property type="entry name" value="Nucleotide-binding domain of ferredoxin-NADP reductase (FNR) module"/>
    <property type="match status" value="1"/>
</dbReference>
<dbReference type="PROSITE" id="PS00197">
    <property type="entry name" value="2FE2S_FER_1"/>
    <property type="match status" value="1"/>
</dbReference>
<proteinExistence type="inferred from homology"/>
<dbReference type="InterPro" id="IPR001709">
    <property type="entry name" value="Flavoprot_Pyr_Nucl_cyt_Rdtase"/>
</dbReference>
<dbReference type="Gene3D" id="3.10.20.30">
    <property type="match status" value="1"/>
</dbReference>
<evidence type="ECO:0000256" key="1">
    <source>
        <dbReference type="ARBA" id="ARBA00001974"/>
    </source>
</evidence>
<dbReference type="Proteomes" id="UP000030826">
    <property type="component" value="Unassembled WGS sequence"/>
</dbReference>
<organism evidence="13 14">
    <name type="scientific">Aureimonas altamirensis</name>
    <dbReference type="NCBI Taxonomy" id="370622"/>
    <lineage>
        <taxon>Bacteria</taxon>
        <taxon>Pseudomonadati</taxon>
        <taxon>Pseudomonadota</taxon>
        <taxon>Alphaproteobacteria</taxon>
        <taxon>Hyphomicrobiales</taxon>
        <taxon>Aurantimonadaceae</taxon>
        <taxon>Aureimonas</taxon>
    </lineage>
</organism>
<dbReference type="AlphaFoldDB" id="A0A0B1Q9X2"/>
<dbReference type="Pfam" id="PF00111">
    <property type="entry name" value="Fer2"/>
    <property type="match status" value="1"/>
</dbReference>
<comment type="similarity">
    <text evidence="10">In the N-terminal section; belongs to the FAD-binding oxidoreductase type 6 family.</text>
</comment>
<dbReference type="Gene3D" id="2.40.30.10">
    <property type="entry name" value="Translation factors"/>
    <property type="match status" value="1"/>
</dbReference>
<evidence type="ECO:0000256" key="8">
    <source>
        <dbReference type="ARBA" id="ARBA00023014"/>
    </source>
</evidence>
<evidence type="ECO:0000259" key="11">
    <source>
        <dbReference type="PROSITE" id="PS51085"/>
    </source>
</evidence>
<sequence length="366" mass="41187">MDTALLPAPTGYYEWDPNEDDVLICRAVRAETHDVKTFVFAPRKGRHFTYRPGQFLTFEFEIDGEAIYRCYTISSSPTRPDTVSITVKRVSGGPVSNWLHDHFRPGMMLRATGPMGEFSWAEAPSQPKYLLLSGGSGVTPMMSMARSAYDLAEIRDTLFVHAARSPADIIFRDELDFMSRRNRSIRVAHICEEDSPHEAWSGLRGRLTRPVLEAVAPDFMERIVFVCGPAPFMAAVRDMLKAVGFDMTRHFEESFNFEELPTQDREAVEEAAEELSTQVVTYRVEFAKTRRVVECPENLTILDAARRAGMRLPSSCAKGLCGTCKSKKLSGEVDMTHQGGIRQREIDQGMVLICCSKPRSDVVIDR</sequence>
<dbReference type="Pfam" id="PF00175">
    <property type="entry name" value="NAD_binding_1"/>
    <property type="match status" value="1"/>
</dbReference>
<dbReference type="InterPro" id="IPR006058">
    <property type="entry name" value="2Fe2S_fd_BS"/>
</dbReference>
<evidence type="ECO:0000256" key="6">
    <source>
        <dbReference type="ARBA" id="ARBA00023002"/>
    </source>
</evidence>
<dbReference type="PRINTS" id="PR00406">
    <property type="entry name" value="CYTB5RDTASE"/>
</dbReference>
<keyword evidence="5" id="KW-0274">FAD</keyword>
<dbReference type="PRINTS" id="PR00371">
    <property type="entry name" value="FPNCR"/>
</dbReference>
<evidence type="ECO:0000313" key="13">
    <source>
        <dbReference type="EMBL" id="KHJ56161.1"/>
    </source>
</evidence>
<gene>
    <name evidence="13" type="ORF">LA66_06100</name>
</gene>
<dbReference type="InterPro" id="IPR017927">
    <property type="entry name" value="FAD-bd_FR_type"/>
</dbReference>
<dbReference type="STRING" id="370622.LA66_06100"/>
<dbReference type="InterPro" id="IPR001433">
    <property type="entry name" value="OxRdtase_FAD/NAD-bd"/>
</dbReference>
<dbReference type="Pfam" id="PF00970">
    <property type="entry name" value="FAD_binding_6"/>
    <property type="match status" value="1"/>
</dbReference>
<comment type="caution">
    <text evidence="13">The sequence shown here is derived from an EMBL/GenBank/DDBJ whole genome shotgun (WGS) entry which is preliminary data.</text>
</comment>
<dbReference type="OrthoDB" id="9796486at2"/>
<evidence type="ECO:0000256" key="2">
    <source>
        <dbReference type="ARBA" id="ARBA00022630"/>
    </source>
</evidence>
<dbReference type="PROSITE" id="PS51085">
    <property type="entry name" value="2FE2S_FER_2"/>
    <property type="match status" value="1"/>
</dbReference>
<keyword evidence="2" id="KW-0285">Flavoprotein</keyword>
<dbReference type="InterPro" id="IPR001041">
    <property type="entry name" value="2Fe-2S_ferredoxin-type"/>
</dbReference>
<dbReference type="InterPro" id="IPR008333">
    <property type="entry name" value="Cbr1-like_FAD-bd_dom"/>
</dbReference>
<evidence type="ECO:0000256" key="5">
    <source>
        <dbReference type="ARBA" id="ARBA00022827"/>
    </source>
</evidence>
<dbReference type="EMBL" id="JRFJ01000001">
    <property type="protein sequence ID" value="KHJ56161.1"/>
    <property type="molecule type" value="Genomic_DNA"/>
</dbReference>
<dbReference type="SUPFAM" id="SSF54292">
    <property type="entry name" value="2Fe-2S ferredoxin-like"/>
    <property type="match status" value="1"/>
</dbReference>
<dbReference type="InterPro" id="IPR036010">
    <property type="entry name" value="2Fe-2S_ferredoxin-like_sf"/>
</dbReference>
<dbReference type="SUPFAM" id="SSF52343">
    <property type="entry name" value="Ferredoxin reductase-like, C-terminal NADP-linked domain"/>
    <property type="match status" value="1"/>
</dbReference>
<name>A0A0B1Q9X2_9HYPH</name>
<evidence type="ECO:0000313" key="14">
    <source>
        <dbReference type="Proteomes" id="UP000030826"/>
    </source>
</evidence>
<keyword evidence="4" id="KW-0479">Metal-binding</keyword>
<feature type="domain" description="2Fe-2S ferredoxin-type" evidence="11">
    <location>
        <begin position="282"/>
        <end position="366"/>
    </location>
</feature>
<dbReference type="GO" id="GO:0016491">
    <property type="term" value="F:oxidoreductase activity"/>
    <property type="evidence" value="ECO:0007669"/>
    <property type="project" value="UniProtKB-KW"/>
</dbReference>
<dbReference type="InterPro" id="IPR017938">
    <property type="entry name" value="Riboflavin_synthase-like_b-brl"/>
</dbReference>
<evidence type="ECO:0000256" key="10">
    <source>
        <dbReference type="ARBA" id="ARBA00061434"/>
    </source>
</evidence>
<dbReference type="SUPFAM" id="SSF63380">
    <property type="entry name" value="Riboflavin synthase domain-like"/>
    <property type="match status" value="1"/>
</dbReference>
<dbReference type="PROSITE" id="PS51384">
    <property type="entry name" value="FAD_FR"/>
    <property type="match status" value="1"/>
</dbReference>
<dbReference type="GO" id="GO:0046872">
    <property type="term" value="F:metal ion binding"/>
    <property type="evidence" value="ECO:0007669"/>
    <property type="project" value="UniProtKB-KW"/>
</dbReference>
<dbReference type="PANTHER" id="PTHR47354">
    <property type="entry name" value="NADH OXIDOREDUCTASE HCR"/>
    <property type="match status" value="1"/>
</dbReference>
<dbReference type="InterPro" id="IPR012675">
    <property type="entry name" value="Beta-grasp_dom_sf"/>
</dbReference>
<dbReference type="CDD" id="cd06215">
    <property type="entry name" value="FNR_iron_sulfur_binding_1"/>
    <property type="match status" value="1"/>
</dbReference>
<keyword evidence="8" id="KW-0411">Iron-sulfur</keyword>
<keyword evidence="3" id="KW-0001">2Fe-2S</keyword>
<keyword evidence="7" id="KW-0408">Iron</keyword>
<reference evidence="13 14" key="1">
    <citation type="submission" date="2014-09" db="EMBL/GenBank/DDBJ databases">
        <title>Isolation and characterization of Aurantimonas altamirensis ON-56566 from clinical sample following a dog bite.</title>
        <authorList>
            <person name="Eshaghi A."/>
            <person name="Li A."/>
            <person name="Shahinas D."/>
            <person name="Bahn P."/>
            <person name="Kus J.V."/>
            <person name="Patel S.N."/>
        </authorList>
    </citation>
    <scope>NUCLEOTIDE SEQUENCE [LARGE SCALE GENOMIC DNA]</scope>
    <source>
        <strain evidence="13 14">ON-56566</strain>
    </source>
</reference>
<evidence type="ECO:0000256" key="3">
    <source>
        <dbReference type="ARBA" id="ARBA00022714"/>
    </source>
</evidence>
<feature type="domain" description="FAD-binding FR-type" evidence="12">
    <location>
        <begin position="17"/>
        <end position="121"/>
    </location>
</feature>
<evidence type="ECO:0000256" key="7">
    <source>
        <dbReference type="ARBA" id="ARBA00023004"/>
    </source>
</evidence>
<evidence type="ECO:0000256" key="4">
    <source>
        <dbReference type="ARBA" id="ARBA00022723"/>
    </source>
</evidence>
<dbReference type="InterPro" id="IPR039261">
    <property type="entry name" value="FNR_nucleotide-bd"/>
</dbReference>
<evidence type="ECO:0000256" key="9">
    <source>
        <dbReference type="ARBA" id="ARBA00034078"/>
    </source>
</evidence>
<dbReference type="RefSeq" id="WP_039189617.1">
    <property type="nucleotide sequence ID" value="NZ_JRFJ01000001.1"/>
</dbReference>